<dbReference type="AlphaFoldDB" id="A0A327MBP6"/>
<organism evidence="2 3">
    <name type="scientific">Roseicella frigidaeris</name>
    <dbReference type="NCBI Taxonomy" id="2230885"/>
    <lineage>
        <taxon>Bacteria</taxon>
        <taxon>Pseudomonadati</taxon>
        <taxon>Pseudomonadota</taxon>
        <taxon>Alphaproteobacteria</taxon>
        <taxon>Acetobacterales</taxon>
        <taxon>Roseomonadaceae</taxon>
        <taxon>Roseicella</taxon>
    </lineage>
</organism>
<proteinExistence type="inferred from homology"/>
<keyword evidence="3" id="KW-1185">Reference proteome</keyword>
<evidence type="ECO:0000313" key="2">
    <source>
        <dbReference type="EMBL" id="RAI59473.1"/>
    </source>
</evidence>
<sequence>MTELSAALPAHLAPAPAPEPGGRIAAWLRRHMDLGFRILRTVAPILRFRLKGQRWAVVTRAEDVEAVLRRPDVFDVPYAPKIATVMQGGNIFLGMPATEEARRDKANMRLTAPSAEARARIGPETARLAAGLVEQARPRGRLDLAMELTQAATTRLYLAYFGLADLPERETSDQARALFGYMFASPLDDPARHAAAEPVAAALRGRVEAAIAARRGARGAQEDVLERCLRLQEQGLPGFTDREIRNNLIGLVVGALPQAPMLVPQLFDLLLDRPRELAAAQAAARADDEEALARIVFEAARFRPLTPGLFRLCREDHRLAAGHWRGRTIRAGTIVMAATRSAMMDGRRVPAPREFRTDRPDPLGLHFGLGQHECFGIHMNRVMLPQLCKPVLRLPGLRRAPGEEGRLRLDAAFGIFPMNLTVAFD</sequence>
<dbReference type="PROSITE" id="PS00086">
    <property type="entry name" value="CYTOCHROME_P450"/>
    <property type="match status" value="1"/>
</dbReference>
<dbReference type="InterPro" id="IPR017972">
    <property type="entry name" value="Cyt_P450_CS"/>
</dbReference>
<dbReference type="RefSeq" id="WP_111469161.1">
    <property type="nucleotide sequence ID" value="NZ_QLIX01000004.1"/>
</dbReference>
<comment type="similarity">
    <text evidence="1">Belongs to the cytochrome P450 family.</text>
</comment>
<accession>A0A327MBP6</accession>
<protein>
    <submittedName>
        <fullName evidence="2">Cytochrome P450</fullName>
    </submittedName>
</protein>
<dbReference type="SUPFAM" id="SSF48264">
    <property type="entry name" value="Cytochrome P450"/>
    <property type="match status" value="1"/>
</dbReference>
<dbReference type="Proteomes" id="UP000249065">
    <property type="component" value="Unassembled WGS sequence"/>
</dbReference>
<gene>
    <name evidence="2" type="ORF">DOO78_07665</name>
</gene>
<comment type="caution">
    <text evidence="2">The sequence shown here is derived from an EMBL/GenBank/DDBJ whole genome shotgun (WGS) entry which is preliminary data.</text>
</comment>
<dbReference type="EMBL" id="QLIX01000004">
    <property type="protein sequence ID" value="RAI59473.1"/>
    <property type="molecule type" value="Genomic_DNA"/>
</dbReference>
<dbReference type="GO" id="GO:0016705">
    <property type="term" value="F:oxidoreductase activity, acting on paired donors, with incorporation or reduction of molecular oxygen"/>
    <property type="evidence" value="ECO:0007669"/>
    <property type="project" value="InterPro"/>
</dbReference>
<dbReference type="Gene3D" id="1.10.630.10">
    <property type="entry name" value="Cytochrome P450"/>
    <property type="match status" value="1"/>
</dbReference>
<dbReference type="InterPro" id="IPR036396">
    <property type="entry name" value="Cyt_P450_sf"/>
</dbReference>
<dbReference type="GO" id="GO:0020037">
    <property type="term" value="F:heme binding"/>
    <property type="evidence" value="ECO:0007669"/>
    <property type="project" value="InterPro"/>
</dbReference>
<dbReference type="GO" id="GO:0005506">
    <property type="term" value="F:iron ion binding"/>
    <property type="evidence" value="ECO:0007669"/>
    <property type="project" value="InterPro"/>
</dbReference>
<evidence type="ECO:0000313" key="3">
    <source>
        <dbReference type="Proteomes" id="UP000249065"/>
    </source>
</evidence>
<name>A0A327MBP6_9PROT</name>
<dbReference type="PANTHER" id="PTHR46696:SF1">
    <property type="entry name" value="CYTOCHROME P450 YJIB-RELATED"/>
    <property type="match status" value="1"/>
</dbReference>
<reference evidence="3" key="1">
    <citation type="submission" date="2018-06" db="EMBL/GenBank/DDBJ databases">
        <authorList>
            <person name="Khan S.A."/>
        </authorList>
    </citation>
    <scope>NUCLEOTIDE SEQUENCE [LARGE SCALE GENOMIC DNA]</scope>
    <source>
        <strain evidence="3">DB-1506</strain>
    </source>
</reference>
<dbReference type="PANTHER" id="PTHR46696">
    <property type="entry name" value="P450, PUTATIVE (EUROFUNG)-RELATED"/>
    <property type="match status" value="1"/>
</dbReference>
<evidence type="ECO:0000256" key="1">
    <source>
        <dbReference type="ARBA" id="ARBA00010617"/>
    </source>
</evidence>
<dbReference type="OrthoDB" id="9801155at2"/>
<dbReference type="GO" id="GO:0004497">
    <property type="term" value="F:monooxygenase activity"/>
    <property type="evidence" value="ECO:0007669"/>
    <property type="project" value="InterPro"/>
</dbReference>